<dbReference type="GO" id="GO:0003723">
    <property type="term" value="F:RNA binding"/>
    <property type="evidence" value="ECO:0007669"/>
    <property type="project" value="TreeGrafter"/>
</dbReference>
<dbReference type="Gene3D" id="3.40.50.300">
    <property type="entry name" value="P-loop containing nucleotide triphosphate hydrolases"/>
    <property type="match status" value="2"/>
</dbReference>
<name>A0AAV9IVV0_CYACA</name>
<keyword evidence="7" id="KW-0508">mRNA splicing</keyword>
<dbReference type="EMBL" id="JANCYW010000007">
    <property type="protein sequence ID" value="KAK4536245.1"/>
    <property type="molecule type" value="Genomic_DNA"/>
</dbReference>
<keyword evidence="4" id="KW-0378">Hydrolase</keyword>
<dbReference type="SMART" id="SM00382">
    <property type="entry name" value="AAA"/>
    <property type="match status" value="1"/>
</dbReference>
<dbReference type="GO" id="GO:0016787">
    <property type="term" value="F:hydrolase activity"/>
    <property type="evidence" value="ECO:0007669"/>
    <property type="project" value="UniProtKB-KW"/>
</dbReference>
<dbReference type="InterPro" id="IPR014001">
    <property type="entry name" value="Helicase_ATP-bd"/>
</dbReference>
<dbReference type="SUPFAM" id="SSF52540">
    <property type="entry name" value="P-loop containing nucleoside triphosphate hydrolases"/>
    <property type="match status" value="1"/>
</dbReference>
<dbReference type="FunFam" id="3.40.50.300:FF:000615">
    <property type="entry name" value="pre-mRNA-splicing factor ATP-dependent RNA helicase DEAH7"/>
    <property type="match status" value="1"/>
</dbReference>
<reference evidence="11 12" key="1">
    <citation type="submission" date="2022-07" db="EMBL/GenBank/DDBJ databases">
        <title>Genome-wide signatures of adaptation to extreme environments.</title>
        <authorList>
            <person name="Cho C.H."/>
            <person name="Yoon H.S."/>
        </authorList>
    </citation>
    <scope>NUCLEOTIDE SEQUENCE [LARGE SCALE GENOMIC DNA]</scope>
    <source>
        <strain evidence="11 12">DBV 063 E5</strain>
    </source>
</reference>
<keyword evidence="6" id="KW-0067">ATP-binding</keyword>
<evidence type="ECO:0000256" key="6">
    <source>
        <dbReference type="ARBA" id="ARBA00022840"/>
    </source>
</evidence>
<accession>A0AAV9IVV0</accession>
<comment type="caution">
    <text evidence="11">The sequence shown here is derived from an EMBL/GenBank/DDBJ whole genome shotgun (WGS) entry which is preliminary data.</text>
</comment>
<dbReference type="Pfam" id="PF04408">
    <property type="entry name" value="WHD_HA2"/>
    <property type="match status" value="1"/>
</dbReference>
<evidence type="ECO:0000256" key="2">
    <source>
        <dbReference type="ARBA" id="ARBA00022664"/>
    </source>
</evidence>
<evidence type="ECO:0000259" key="10">
    <source>
        <dbReference type="PROSITE" id="PS51194"/>
    </source>
</evidence>
<sequence length="685" mass="77987">MRDHSPPLCPEWESTSPGRSARYQALLESRRQLPVFPHRDVVIHTLRRHQVLVLVGETGSGKTTQVPQFLVEAGYRRVACTQPRRIAAVNVAKRVAEEMGVQLGAEVGYTIRFEDVSHPKRTRLKYVTDGMLLREAYGDPSLTRYDCILLDEAHERTLNTDVLMGLLKSVLPRRPELRLVVMSATLESGKFTDYFDRAPLVNVSGRMYPVRIEYMPQPVRDYLLAAEEAVMRIHRDEPPGDILLFLTGAEEIDSVCDRLRWRVRTERDSRSAAALAPLLALPLYSALPPPKQQLVFEPPPPDGTRKVIVATNVAETSITIDGIVYVVDPGFVKSKIFNPRSRVESLLVSAISKASAQQRAGRAGRTRPGTCYRLYTEASFQQELAEATHPEILRSNLATVVLTLKKLQVQDLVHFDFMDPPPPETFMRALEMLYYLHALDDDGNLTQLGSRMADLPLDPPLSKMLLESDRFRCSDEATKLAAMLSTQIVFVRPRNKQAEADAAKLRLMSEAGGSGAGDHALLVQVFEAYLRHGQSTRWCYEHFLNDRALRHAVHIQQQLARTLHRLQVPLISPGVRAPDRWLRLRQCVLHGYFMQVAFWRRGKSYTIVRDEQTVFLHPSTVVQHRPAWVVFHEFVLTTRNYIRIVSEVRPEWLLQLAPHYFDEREYADGASRQALQRLGRYRASK</sequence>
<evidence type="ECO:0000259" key="9">
    <source>
        <dbReference type="PROSITE" id="PS51192"/>
    </source>
</evidence>
<dbReference type="Pfam" id="PF07717">
    <property type="entry name" value="OB_NTP_bind"/>
    <property type="match status" value="1"/>
</dbReference>
<dbReference type="Pfam" id="PF21010">
    <property type="entry name" value="HA2_C"/>
    <property type="match status" value="1"/>
</dbReference>
<dbReference type="PANTHER" id="PTHR18934">
    <property type="entry name" value="ATP-DEPENDENT RNA HELICASE"/>
    <property type="match status" value="1"/>
</dbReference>
<dbReference type="Pfam" id="PF00270">
    <property type="entry name" value="DEAD"/>
    <property type="match status" value="1"/>
</dbReference>
<dbReference type="SMART" id="SM00490">
    <property type="entry name" value="HELICc"/>
    <property type="match status" value="1"/>
</dbReference>
<evidence type="ECO:0000256" key="7">
    <source>
        <dbReference type="ARBA" id="ARBA00023187"/>
    </source>
</evidence>
<dbReference type="GO" id="GO:0008380">
    <property type="term" value="P:RNA splicing"/>
    <property type="evidence" value="ECO:0007669"/>
    <property type="project" value="UniProtKB-KW"/>
</dbReference>
<dbReference type="InterPro" id="IPR001650">
    <property type="entry name" value="Helicase_C-like"/>
</dbReference>
<evidence type="ECO:0000313" key="11">
    <source>
        <dbReference type="EMBL" id="KAK4536245.1"/>
    </source>
</evidence>
<dbReference type="PROSITE" id="PS51192">
    <property type="entry name" value="HELICASE_ATP_BIND_1"/>
    <property type="match status" value="1"/>
</dbReference>
<dbReference type="GO" id="GO:0006397">
    <property type="term" value="P:mRNA processing"/>
    <property type="evidence" value="ECO:0007669"/>
    <property type="project" value="UniProtKB-KW"/>
</dbReference>
<keyword evidence="5" id="KW-0347">Helicase</keyword>
<dbReference type="GO" id="GO:0003724">
    <property type="term" value="F:RNA helicase activity"/>
    <property type="evidence" value="ECO:0007669"/>
    <property type="project" value="UniProtKB-EC"/>
</dbReference>
<dbReference type="Proteomes" id="UP001301350">
    <property type="component" value="Unassembled WGS sequence"/>
</dbReference>
<evidence type="ECO:0000256" key="5">
    <source>
        <dbReference type="ARBA" id="ARBA00022806"/>
    </source>
</evidence>
<dbReference type="InterPro" id="IPR027417">
    <property type="entry name" value="P-loop_NTPase"/>
</dbReference>
<evidence type="ECO:0000256" key="1">
    <source>
        <dbReference type="ARBA" id="ARBA00012552"/>
    </source>
</evidence>
<dbReference type="SMART" id="SM00487">
    <property type="entry name" value="DEXDc"/>
    <property type="match status" value="1"/>
</dbReference>
<proteinExistence type="predicted"/>
<dbReference type="PROSITE" id="PS51194">
    <property type="entry name" value="HELICASE_CTER"/>
    <property type="match status" value="1"/>
</dbReference>
<dbReference type="AlphaFoldDB" id="A0AAV9IVV0"/>
<evidence type="ECO:0000256" key="4">
    <source>
        <dbReference type="ARBA" id="ARBA00022801"/>
    </source>
</evidence>
<dbReference type="FunFam" id="1.20.120.1080:FF:000001">
    <property type="entry name" value="Pre-mRNA-splicing factor ATP-dependent RNA helicase"/>
    <property type="match status" value="1"/>
</dbReference>
<keyword evidence="2" id="KW-0507">mRNA processing</keyword>
<evidence type="ECO:0000256" key="8">
    <source>
        <dbReference type="ARBA" id="ARBA00047984"/>
    </source>
</evidence>
<dbReference type="PANTHER" id="PTHR18934:SF109">
    <property type="entry name" value="ATP-DEPENDENT RNA HELICASE DHX15 HOMOLOG"/>
    <property type="match status" value="1"/>
</dbReference>
<dbReference type="Pfam" id="PF00271">
    <property type="entry name" value="Helicase_C"/>
    <property type="match status" value="1"/>
</dbReference>
<evidence type="ECO:0000256" key="3">
    <source>
        <dbReference type="ARBA" id="ARBA00022741"/>
    </source>
</evidence>
<dbReference type="FunFam" id="3.40.50.300:FF:000007">
    <property type="entry name" value="Pre-mRNA-splicing factor ATP-dependent RNA helicase"/>
    <property type="match status" value="1"/>
</dbReference>
<dbReference type="InterPro" id="IPR011545">
    <property type="entry name" value="DEAD/DEAH_box_helicase_dom"/>
</dbReference>
<keyword evidence="12" id="KW-1185">Reference proteome</keyword>
<feature type="domain" description="Helicase ATP-binding" evidence="9">
    <location>
        <begin position="43"/>
        <end position="204"/>
    </location>
</feature>
<dbReference type="EC" id="3.6.4.13" evidence="1"/>
<dbReference type="InterPro" id="IPR011709">
    <property type="entry name" value="DEAD-box_helicase_OB_fold"/>
</dbReference>
<dbReference type="InterPro" id="IPR007502">
    <property type="entry name" value="Helicase-assoc_dom"/>
</dbReference>
<dbReference type="CDD" id="cd18791">
    <property type="entry name" value="SF2_C_RHA"/>
    <property type="match status" value="1"/>
</dbReference>
<dbReference type="SMART" id="SM00847">
    <property type="entry name" value="HA2"/>
    <property type="match status" value="1"/>
</dbReference>
<protein>
    <recommendedName>
        <fullName evidence="1">RNA helicase</fullName>
        <ecNumber evidence="1">3.6.4.13</ecNumber>
    </recommendedName>
</protein>
<dbReference type="InterPro" id="IPR003593">
    <property type="entry name" value="AAA+_ATPase"/>
</dbReference>
<keyword evidence="3" id="KW-0547">Nucleotide-binding</keyword>
<dbReference type="Gene3D" id="1.20.120.1080">
    <property type="match status" value="1"/>
</dbReference>
<comment type="catalytic activity">
    <reaction evidence="8">
        <text>ATP + H2O = ADP + phosphate + H(+)</text>
        <dbReference type="Rhea" id="RHEA:13065"/>
        <dbReference type="ChEBI" id="CHEBI:15377"/>
        <dbReference type="ChEBI" id="CHEBI:15378"/>
        <dbReference type="ChEBI" id="CHEBI:30616"/>
        <dbReference type="ChEBI" id="CHEBI:43474"/>
        <dbReference type="ChEBI" id="CHEBI:456216"/>
        <dbReference type="EC" id="3.6.4.13"/>
    </reaction>
</comment>
<gene>
    <name evidence="11" type="ORF">CDCA_CDCA07G2270</name>
</gene>
<evidence type="ECO:0000313" key="12">
    <source>
        <dbReference type="Proteomes" id="UP001301350"/>
    </source>
</evidence>
<dbReference type="InterPro" id="IPR048333">
    <property type="entry name" value="HA2_WH"/>
</dbReference>
<feature type="domain" description="Helicase C-terminal" evidence="10">
    <location>
        <begin position="218"/>
        <end position="408"/>
    </location>
</feature>
<dbReference type="GO" id="GO:0005524">
    <property type="term" value="F:ATP binding"/>
    <property type="evidence" value="ECO:0007669"/>
    <property type="project" value="UniProtKB-KW"/>
</dbReference>
<organism evidence="11 12">
    <name type="scientific">Cyanidium caldarium</name>
    <name type="common">Red alga</name>
    <dbReference type="NCBI Taxonomy" id="2771"/>
    <lineage>
        <taxon>Eukaryota</taxon>
        <taxon>Rhodophyta</taxon>
        <taxon>Bangiophyceae</taxon>
        <taxon>Cyanidiales</taxon>
        <taxon>Cyanidiaceae</taxon>
        <taxon>Cyanidium</taxon>
    </lineage>
</organism>